<comment type="caution">
    <text evidence="2">The sequence shown here is derived from an EMBL/GenBank/DDBJ whole genome shotgun (WGS) entry which is preliminary data.</text>
</comment>
<keyword evidence="5" id="KW-1185">Reference proteome</keyword>
<evidence type="ECO:0000313" key="5">
    <source>
        <dbReference type="Proteomes" id="UP001596443"/>
    </source>
</evidence>
<evidence type="ECO:0000313" key="2">
    <source>
        <dbReference type="EMBL" id="MFC6785177.1"/>
    </source>
</evidence>
<proteinExistence type="predicted"/>
<name>A0ABD5T715_9EURY</name>
<dbReference type="AlphaFoldDB" id="A0ABD5T715"/>
<dbReference type="EMBL" id="JBHSWX010000012">
    <property type="protein sequence ID" value="MFC6787967.1"/>
    <property type="molecule type" value="Genomic_DNA"/>
</dbReference>
<evidence type="ECO:0000313" key="3">
    <source>
        <dbReference type="EMBL" id="MFC6787888.1"/>
    </source>
</evidence>
<evidence type="ECO:0000313" key="1">
    <source>
        <dbReference type="EMBL" id="MFC6785081.1"/>
    </source>
</evidence>
<reference evidence="5" key="2">
    <citation type="journal article" date="2019" name="Int. J. Syst. Evol. Microbiol.">
        <title>The Global Catalogue of Microorganisms (GCM) 10K type strain sequencing project: providing services to taxonomists for standard genome sequencing and annotation.</title>
        <authorList>
            <consortium name="The Broad Institute Genomics Platform"/>
            <consortium name="The Broad Institute Genome Sequencing Center for Infectious Disease"/>
            <person name="Wu L."/>
            <person name="Ma J."/>
        </authorList>
    </citation>
    <scope>NUCLEOTIDE SEQUENCE [LARGE SCALE GENOMIC DNA]</scope>
    <source>
        <strain evidence="5">SYNS20</strain>
    </source>
</reference>
<sequence length="117" mass="13205">MSETDSEPKDKTDVYRERNLNALLALRALSLLDQHNLAYVPMGYWHDTDDVNGDEWAVVWADLPDEGQAGWHVPTEMVPDWLPERDPEYDGYSTPEKNRRVALAAGVDPDAAGVREP</sequence>
<dbReference type="EMBL" id="JBHSWX010000012">
    <property type="protein sequence ID" value="MFC6787888.1"/>
    <property type="molecule type" value="Genomic_DNA"/>
</dbReference>
<dbReference type="RefSeq" id="WP_284062020.1">
    <property type="nucleotide sequence ID" value="NZ_CP126158.1"/>
</dbReference>
<dbReference type="EMBL" id="JBHSWX010000011">
    <property type="protein sequence ID" value="MFC6785081.1"/>
    <property type="molecule type" value="Genomic_DNA"/>
</dbReference>
<dbReference type="Proteomes" id="UP001596443">
    <property type="component" value="Unassembled WGS sequence"/>
</dbReference>
<reference evidence="2" key="3">
    <citation type="submission" date="2024-09" db="EMBL/GenBank/DDBJ databases">
        <authorList>
            <person name="Sun Q."/>
        </authorList>
    </citation>
    <scope>NUCLEOTIDE SEQUENCE</scope>
    <source>
        <strain evidence="2">NBRC 112888</strain>
    </source>
</reference>
<accession>A0ABD5T715</accession>
<protein>
    <submittedName>
        <fullName evidence="2">Uncharacterized protein</fullName>
    </submittedName>
</protein>
<gene>
    <name evidence="1" type="ORF">ACFQFD_03520</name>
    <name evidence="2" type="ORF">ACFQFD_04060</name>
    <name evidence="3" type="ORF">ACFQFD_18360</name>
    <name evidence="4" type="ORF">ACFQFD_18755</name>
</gene>
<dbReference type="EMBL" id="JBHSWX010000012">
    <property type="protein sequence ID" value="MFC6785177.1"/>
    <property type="molecule type" value="Genomic_DNA"/>
</dbReference>
<organism evidence="2 5">
    <name type="scientific">Halobaculum halobium</name>
    <dbReference type="NCBI Taxonomy" id="3032281"/>
    <lineage>
        <taxon>Archaea</taxon>
        <taxon>Methanobacteriati</taxon>
        <taxon>Methanobacteriota</taxon>
        <taxon>Stenosarchaea group</taxon>
        <taxon>Halobacteria</taxon>
        <taxon>Halobacteriales</taxon>
        <taxon>Haloferacaceae</taxon>
        <taxon>Halobaculum</taxon>
    </lineage>
</organism>
<evidence type="ECO:0000313" key="4">
    <source>
        <dbReference type="EMBL" id="MFC6787967.1"/>
    </source>
</evidence>
<reference evidence="2" key="1">
    <citation type="journal article" date="2014" name="Int. J. Syst. Evol. Microbiol.">
        <title>Complete genome sequence of Corynebacterium casei LMG S-19264T (=DSM 44701T), isolated from a smear-ripened cheese.</title>
        <authorList>
            <consortium name="US DOE Joint Genome Institute (JGI-PGF)"/>
            <person name="Walter F."/>
            <person name="Albersmeier A."/>
            <person name="Kalinowski J."/>
            <person name="Ruckert C."/>
        </authorList>
    </citation>
    <scope>NUCLEOTIDE SEQUENCE [LARGE SCALE GENOMIC DNA]</scope>
    <source>
        <strain evidence="2">NBRC 112888</strain>
    </source>
</reference>
<dbReference type="GeneID" id="81211111"/>